<comment type="subunit">
    <text evidence="7 9">Part of the 50S ribosomal subunit.</text>
</comment>
<comment type="caution">
    <text evidence="11">The sequence shown here is derived from an EMBL/GenBank/DDBJ whole genome shotgun (WGS) entry which is preliminary data.</text>
</comment>
<keyword evidence="3 7" id="KW-0694">RNA-binding</keyword>
<gene>
    <name evidence="7 11" type="primary">rplV</name>
    <name evidence="11" type="ORF">P9H32_13430</name>
</gene>
<evidence type="ECO:0000256" key="7">
    <source>
        <dbReference type="HAMAP-Rule" id="MF_01331"/>
    </source>
</evidence>
<dbReference type="Proteomes" id="UP001290861">
    <property type="component" value="Unassembled WGS sequence"/>
</dbReference>
<evidence type="ECO:0000256" key="2">
    <source>
        <dbReference type="ARBA" id="ARBA00022730"/>
    </source>
</evidence>
<reference evidence="11 12" key="1">
    <citation type="journal article" date="2024" name="Appl. Environ. Microbiol.">
        <title>Pontiella agarivorans sp. nov., a novel marine anaerobic bacterium capable of degrading macroalgal polysaccharides and fixing nitrogen.</title>
        <authorList>
            <person name="Liu N."/>
            <person name="Kivenson V."/>
            <person name="Peng X."/>
            <person name="Cui Z."/>
            <person name="Lankiewicz T.S."/>
            <person name="Gosselin K.M."/>
            <person name="English C.J."/>
            <person name="Blair E.M."/>
            <person name="O'Malley M.A."/>
            <person name="Valentine D.L."/>
        </authorList>
    </citation>
    <scope>NUCLEOTIDE SEQUENCE [LARGE SCALE GENOMIC DNA]</scope>
    <source>
        <strain evidence="11 12">NLcol2</strain>
    </source>
</reference>
<dbReference type="HAMAP" id="MF_01331_B">
    <property type="entry name" value="Ribosomal_uL22_B"/>
    <property type="match status" value="1"/>
</dbReference>
<dbReference type="Pfam" id="PF00237">
    <property type="entry name" value="Ribosomal_L22"/>
    <property type="match status" value="1"/>
</dbReference>
<evidence type="ECO:0000256" key="1">
    <source>
        <dbReference type="ARBA" id="ARBA00009451"/>
    </source>
</evidence>
<organism evidence="11 12">
    <name type="scientific">Pontiella agarivorans</name>
    <dbReference type="NCBI Taxonomy" id="3038953"/>
    <lineage>
        <taxon>Bacteria</taxon>
        <taxon>Pseudomonadati</taxon>
        <taxon>Kiritimatiellota</taxon>
        <taxon>Kiritimatiellia</taxon>
        <taxon>Kiritimatiellales</taxon>
        <taxon>Pontiellaceae</taxon>
        <taxon>Pontiella</taxon>
    </lineage>
</organism>
<evidence type="ECO:0000256" key="9">
    <source>
        <dbReference type="RuleBase" id="RU004006"/>
    </source>
</evidence>
<dbReference type="Gene3D" id="3.90.470.10">
    <property type="entry name" value="Ribosomal protein L22/L17"/>
    <property type="match status" value="1"/>
</dbReference>
<evidence type="ECO:0000256" key="5">
    <source>
        <dbReference type="ARBA" id="ARBA00023274"/>
    </source>
</evidence>
<dbReference type="RefSeq" id="WP_130595704.1">
    <property type="nucleotide sequence ID" value="NZ_JARVCO010000012.1"/>
</dbReference>
<evidence type="ECO:0000256" key="8">
    <source>
        <dbReference type="RuleBase" id="RU004005"/>
    </source>
</evidence>
<dbReference type="PANTHER" id="PTHR13501:SF8">
    <property type="entry name" value="LARGE RIBOSOMAL SUBUNIT PROTEIN UL22M"/>
    <property type="match status" value="1"/>
</dbReference>
<evidence type="ECO:0000256" key="3">
    <source>
        <dbReference type="ARBA" id="ARBA00022884"/>
    </source>
</evidence>
<dbReference type="InterPro" id="IPR001063">
    <property type="entry name" value="Ribosomal_uL22"/>
</dbReference>
<proteinExistence type="inferred from homology"/>
<evidence type="ECO:0000313" key="11">
    <source>
        <dbReference type="EMBL" id="MDZ8119626.1"/>
    </source>
</evidence>
<evidence type="ECO:0000256" key="6">
    <source>
        <dbReference type="ARBA" id="ARBA00035207"/>
    </source>
</evidence>
<accession>A0ABU5MZU4</accession>
<dbReference type="InterPro" id="IPR047867">
    <property type="entry name" value="Ribosomal_uL22_bac/org-type"/>
</dbReference>
<sequence>MEVSATTKYIRMSPTKARDLANEIKGLSVADALRITEFNARKAAVQIGKTLKSAIANAENNEGLSADSLYVKNAIVDGGPMMKRYRPRARGMASPIQKKTSHVTIILSDNAKS</sequence>
<comment type="function">
    <text evidence="7">The globular domain of the protein is located near the polypeptide exit tunnel on the outside of the subunit, while an extended beta-hairpin is found that lines the wall of the exit tunnel in the center of the 70S ribosome.</text>
</comment>
<dbReference type="EMBL" id="JARVCO010000012">
    <property type="protein sequence ID" value="MDZ8119626.1"/>
    <property type="molecule type" value="Genomic_DNA"/>
</dbReference>
<evidence type="ECO:0000256" key="10">
    <source>
        <dbReference type="RuleBase" id="RU004008"/>
    </source>
</evidence>
<evidence type="ECO:0000256" key="4">
    <source>
        <dbReference type="ARBA" id="ARBA00022980"/>
    </source>
</evidence>
<name>A0ABU5MZU4_9BACT</name>
<comment type="function">
    <text evidence="7 10">This protein binds specifically to 23S rRNA; its binding is stimulated by other ribosomal proteins, e.g., L4, L17, and L20. It is important during the early stages of 50S assembly. It makes multiple contacts with different domains of the 23S rRNA in the assembled 50S subunit and ribosome.</text>
</comment>
<comment type="similarity">
    <text evidence="1 7 8">Belongs to the universal ribosomal protein uL22 family.</text>
</comment>
<keyword evidence="4 7" id="KW-0689">Ribosomal protein</keyword>
<dbReference type="InterPro" id="IPR005727">
    <property type="entry name" value="Ribosomal_uL22_bac/chlpt-type"/>
</dbReference>
<dbReference type="InterPro" id="IPR036394">
    <property type="entry name" value="Ribosomal_uL22_sf"/>
</dbReference>
<dbReference type="PANTHER" id="PTHR13501">
    <property type="entry name" value="CHLOROPLAST 50S RIBOSOMAL PROTEIN L22-RELATED"/>
    <property type="match status" value="1"/>
</dbReference>
<keyword evidence="2 7" id="KW-0699">rRNA-binding</keyword>
<dbReference type="CDD" id="cd00336">
    <property type="entry name" value="Ribosomal_L22"/>
    <property type="match status" value="1"/>
</dbReference>
<dbReference type="GO" id="GO:0005840">
    <property type="term" value="C:ribosome"/>
    <property type="evidence" value="ECO:0007669"/>
    <property type="project" value="UniProtKB-KW"/>
</dbReference>
<keyword evidence="12" id="KW-1185">Reference proteome</keyword>
<dbReference type="NCBIfam" id="TIGR01044">
    <property type="entry name" value="rplV_bact"/>
    <property type="match status" value="1"/>
</dbReference>
<dbReference type="SUPFAM" id="SSF54843">
    <property type="entry name" value="Ribosomal protein L22"/>
    <property type="match status" value="1"/>
</dbReference>
<keyword evidence="5 7" id="KW-0687">Ribonucleoprotein</keyword>
<protein>
    <recommendedName>
        <fullName evidence="6 7">Large ribosomal subunit protein uL22</fullName>
    </recommendedName>
</protein>
<evidence type="ECO:0000313" key="12">
    <source>
        <dbReference type="Proteomes" id="UP001290861"/>
    </source>
</evidence>